<dbReference type="Proteomes" id="UP000199682">
    <property type="component" value="Unassembled WGS sequence"/>
</dbReference>
<protein>
    <recommendedName>
        <fullName evidence="1">Thoeris anti-defense 2-like domain-containing protein</fullName>
    </recommendedName>
</protein>
<proteinExistence type="predicted"/>
<dbReference type="RefSeq" id="WP_090006160.1">
    <property type="nucleotide sequence ID" value="NZ_FNET01000005.1"/>
</dbReference>
<evidence type="ECO:0000313" key="2">
    <source>
        <dbReference type="EMBL" id="SDK30348.1"/>
    </source>
</evidence>
<feature type="domain" description="Thoeris anti-defense 2-like" evidence="1">
    <location>
        <begin position="4"/>
        <end position="89"/>
    </location>
</feature>
<dbReference type="EMBL" id="FNET01000005">
    <property type="protein sequence ID" value="SDK30348.1"/>
    <property type="molecule type" value="Genomic_DNA"/>
</dbReference>
<gene>
    <name evidence="2" type="ORF">SAMN04488074_105109</name>
</gene>
<dbReference type="AlphaFoldDB" id="A0A1G9ASM0"/>
<organism evidence="2 3">
    <name type="scientific">Lentzea albidocapillata subsp. violacea</name>
    <dbReference type="NCBI Taxonomy" id="128104"/>
    <lineage>
        <taxon>Bacteria</taxon>
        <taxon>Bacillati</taxon>
        <taxon>Actinomycetota</taxon>
        <taxon>Actinomycetes</taxon>
        <taxon>Pseudonocardiales</taxon>
        <taxon>Pseudonocardiaceae</taxon>
        <taxon>Lentzea</taxon>
    </lineage>
</organism>
<evidence type="ECO:0000259" key="1">
    <source>
        <dbReference type="Pfam" id="PF11195"/>
    </source>
</evidence>
<reference evidence="3" key="1">
    <citation type="submission" date="2016-10" db="EMBL/GenBank/DDBJ databases">
        <authorList>
            <person name="Varghese N."/>
            <person name="Submissions S."/>
        </authorList>
    </citation>
    <scope>NUCLEOTIDE SEQUENCE [LARGE SCALE GENOMIC DNA]</scope>
    <source>
        <strain evidence="3">DSM 44796</strain>
    </source>
</reference>
<evidence type="ECO:0000313" key="3">
    <source>
        <dbReference type="Proteomes" id="UP000199682"/>
    </source>
</evidence>
<sequence>MIGFSRALEHLLQGVRVARSGWPQGRFLIVVPGSTFAVTADRPVGQAAPQLVGRTVSYEPHIDVVDLAASTLAVWHPTGADLLAQDWLITELFPHEH</sequence>
<dbReference type="InterPro" id="IPR021361">
    <property type="entry name" value="Tad2-like_dom"/>
</dbReference>
<dbReference type="Pfam" id="PF11195">
    <property type="entry name" value="Tad2-like"/>
    <property type="match status" value="1"/>
</dbReference>
<name>A0A1G9ASM0_9PSEU</name>
<accession>A0A1G9ASM0</accession>